<evidence type="ECO:0000313" key="3">
    <source>
        <dbReference type="Proteomes" id="UP000298327"/>
    </source>
</evidence>
<sequence>MASAEIALERASYIGNAVGIVLYGFQILMYSQSVTFLLAEGSSHRKMHRFFVVYGGVLLVLLTVVVVKNLVFGEEAWIEHRAEMDPAVFIADHTSAWWYNTLGSVAVVITNFMSDGLLLYRTYIIWGSRPRVIVLPAFMFLAALAMAMAYTVDSSLPGSSPYTRRSVQFAIAWVSLSASVNVILTSLISVRLLMMRNVVRSILPAQVGAKYTSIVAIFVESALPLSLLSIGLIIVYAIGSPAELAVAFVWAVFCVCPVIGFSAFRSGLIVIECQATSPQLIILRVAMGLGWSKEVVSQVTHPMGSGIHFVIPPSADTANAQSPSSTLCPSARGSKLYPKRMSVMELQEA</sequence>
<reference evidence="2 3" key="1">
    <citation type="submission" date="2019-02" db="EMBL/GenBank/DDBJ databases">
        <title>Genome sequencing of the rare red list fungi Dentipellis fragilis.</title>
        <authorList>
            <person name="Buettner E."/>
            <person name="Kellner H."/>
        </authorList>
    </citation>
    <scope>NUCLEOTIDE SEQUENCE [LARGE SCALE GENOMIC DNA]</scope>
    <source>
        <strain evidence="2 3">DSM 105465</strain>
    </source>
</reference>
<organism evidence="2 3">
    <name type="scientific">Dentipellis fragilis</name>
    <dbReference type="NCBI Taxonomy" id="205917"/>
    <lineage>
        <taxon>Eukaryota</taxon>
        <taxon>Fungi</taxon>
        <taxon>Dikarya</taxon>
        <taxon>Basidiomycota</taxon>
        <taxon>Agaricomycotina</taxon>
        <taxon>Agaricomycetes</taxon>
        <taxon>Russulales</taxon>
        <taxon>Hericiaceae</taxon>
        <taxon>Dentipellis</taxon>
    </lineage>
</organism>
<comment type="caution">
    <text evidence="2">The sequence shown here is derived from an EMBL/GenBank/DDBJ whole genome shotgun (WGS) entry which is preliminary data.</text>
</comment>
<keyword evidence="1" id="KW-0812">Transmembrane</keyword>
<feature type="transmembrane region" description="Helical" evidence="1">
    <location>
        <begin position="51"/>
        <end position="71"/>
    </location>
</feature>
<feature type="transmembrane region" description="Helical" evidence="1">
    <location>
        <begin position="97"/>
        <end position="120"/>
    </location>
</feature>
<dbReference type="OrthoDB" id="2796825at2759"/>
<dbReference type="EMBL" id="SEOQ01000452">
    <property type="protein sequence ID" value="TFY62667.1"/>
    <property type="molecule type" value="Genomic_DNA"/>
</dbReference>
<evidence type="ECO:0008006" key="4">
    <source>
        <dbReference type="Google" id="ProtNLM"/>
    </source>
</evidence>
<accession>A0A4Y9YM31</accession>
<gene>
    <name evidence="2" type="ORF">EVG20_g6619</name>
</gene>
<evidence type="ECO:0000256" key="1">
    <source>
        <dbReference type="SAM" id="Phobius"/>
    </source>
</evidence>
<keyword evidence="1" id="KW-1133">Transmembrane helix</keyword>
<name>A0A4Y9YM31_9AGAM</name>
<feature type="transmembrane region" description="Helical" evidence="1">
    <location>
        <begin position="170"/>
        <end position="193"/>
    </location>
</feature>
<feature type="transmembrane region" description="Helical" evidence="1">
    <location>
        <begin position="214"/>
        <end position="238"/>
    </location>
</feature>
<keyword evidence="3" id="KW-1185">Reference proteome</keyword>
<dbReference type="Proteomes" id="UP000298327">
    <property type="component" value="Unassembled WGS sequence"/>
</dbReference>
<feature type="transmembrane region" description="Helical" evidence="1">
    <location>
        <begin position="244"/>
        <end position="264"/>
    </location>
</feature>
<evidence type="ECO:0000313" key="2">
    <source>
        <dbReference type="EMBL" id="TFY62667.1"/>
    </source>
</evidence>
<dbReference type="AlphaFoldDB" id="A0A4Y9YM31"/>
<feature type="transmembrane region" description="Helical" evidence="1">
    <location>
        <begin position="20"/>
        <end position="39"/>
    </location>
</feature>
<feature type="transmembrane region" description="Helical" evidence="1">
    <location>
        <begin position="132"/>
        <end position="150"/>
    </location>
</feature>
<keyword evidence="1" id="KW-0472">Membrane</keyword>
<proteinExistence type="predicted"/>
<protein>
    <recommendedName>
        <fullName evidence="4">G-protein coupled receptors family 1 profile domain-containing protein</fullName>
    </recommendedName>
</protein>